<reference evidence="3" key="1">
    <citation type="submission" date="2018-06" db="EMBL/GenBank/DDBJ databases">
        <authorList>
            <person name="Guldener U."/>
        </authorList>
    </citation>
    <scope>NUCLEOTIDE SEQUENCE [LARGE SCALE GENOMIC DNA]</scope>
    <source>
        <strain evidence="3">UTAD17</strain>
    </source>
</reference>
<accession>A0A376B1V2</accession>
<dbReference type="GO" id="GO:0005739">
    <property type="term" value="C:mitochondrion"/>
    <property type="evidence" value="ECO:0007669"/>
    <property type="project" value="TreeGrafter"/>
</dbReference>
<dbReference type="AlphaFoldDB" id="A0A376B1V2"/>
<dbReference type="PANTHER" id="PTHR13832:SF792">
    <property type="entry name" value="GM14286P"/>
    <property type="match status" value="1"/>
</dbReference>
<dbReference type="PANTHER" id="PTHR13832">
    <property type="entry name" value="PROTEIN PHOSPHATASE 2C"/>
    <property type="match status" value="1"/>
</dbReference>
<dbReference type="InterPro" id="IPR001932">
    <property type="entry name" value="PPM-type_phosphatase-like_dom"/>
</dbReference>
<organism evidence="2 3">
    <name type="scientific">Saccharomycodes ludwigii</name>
    <dbReference type="NCBI Taxonomy" id="36035"/>
    <lineage>
        <taxon>Eukaryota</taxon>
        <taxon>Fungi</taxon>
        <taxon>Dikarya</taxon>
        <taxon>Ascomycota</taxon>
        <taxon>Saccharomycotina</taxon>
        <taxon>Saccharomycetes</taxon>
        <taxon>Saccharomycodales</taxon>
        <taxon>Saccharomycodaceae</taxon>
        <taxon>Saccharomycodes</taxon>
    </lineage>
</organism>
<dbReference type="SUPFAM" id="SSF81606">
    <property type="entry name" value="PP2C-like"/>
    <property type="match status" value="1"/>
</dbReference>
<dbReference type="GO" id="GO:0004741">
    <property type="term" value="F:[pyruvate dehydrogenase (acetyl-transferring)]-phosphatase activity"/>
    <property type="evidence" value="ECO:0007669"/>
    <property type="project" value="TreeGrafter"/>
</dbReference>
<dbReference type="InterPro" id="IPR015655">
    <property type="entry name" value="PP2C"/>
</dbReference>
<dbReference type="Proteomes" id="UP000262825">
    <property type="component" value="Unassembled WGS sequence"/>
</dbReference>
<dbReference type="VEuPathDB" id="FungiDB:SCODWIG_00426"/>
<feature type="domain" description="PPM-type phosphatase" evidence="1">
    <location>
        <begin position="181"/>
        <end position="564"/>
    </location>
</feature>
<dbReference type="Gene3D" id="3.60.40.10">
    <property type="entry name" value="PPM-type phosphatase domain"/>
    <property type="match status" value="1"/>
</dbReference>
<evidence type="ECO:0000313" key="3">
    <source>
        <dbReference type="Proteomes" id="UP000262825"/>
    </source>
</evidence>
<dbReference type="Pfam" id="PF00481">
    <property type="entry name" value="PP2C"/>
    <property type="match status" value="1"/>
</dbReference>
<keyword evidence="3" id="KW-1185">Reference proteome</keyword>
<dbReference type="SMART" id="SM00332">
    <property type="entry name" value="PP2Cc"/>
    <property type="match status" value="1"/>
</dbReference>
<protein>
    <submittedName>
        <fullName evidence="2">Related to Protein phosphatase 2C homolog 5</fullName>
    </submittedName>
</protein>
<evidence type="ECO:0000259" key="1">
    <source>
        <dbReference type="PROSITE" id="PS51746"/>
    </source>
</evidence>
<sequence>MGQSRIIVKRAVTELVSRSNAATKNQTLALKRKALDTYKKVYYSTASAKNSTTNKCHGNTNGSTTGKNLTKIAYAAASTFVACYYMYYGSFNNNTFFIRSDSNTGDVRNYSTTTVNNKQPLSPSTSTFNGNIDNGTITKAGIERTKSYSTDTIPILSPDEVEKVLHANEYSYLVDRNGSKIFRFDVSQLPSNNPIEDNHVEQILAIPSTKDDIWFFGIFDGHSGPFTSAKLAKDIVPYVTHYLRENLGSDAPNFENDLLVETALKGAFLSLDNDIVLNGFKELFNQPSKQTLLEKTMPAVSGACCLLSMYDTLSSTLRVALAGDSRALLVSSVESENNNDAAWKVKSLTIDQTGDNIEEIERIRSEHPEDEFKTCIRNGRILGSLQPSRAFGDYRYKIDGIDNRKISDLPSEVKMFLRAPPKNLKTPPYVTAEPVVTSVKIDPSKDKFMVIASDGLFELLSNEEIASLVINWKDKAVNKHSVVDVSPDLESQRPPFRYKSSKTESSDAINNNRPLLQDENIATHIIRNALSCGGKQDYVNAFVSIPSPMSRSYRDDLTVTVVFFGKDEKPEVGSAANKNTGGVYLNEIATTPIAKPKL</sequence>
<evidence type="ECO:0000313" key="2">
    <source>
        <dbReference type="EMBL" id="SSD58665.1"/>
    </source>
</evidence>
<proteinExistence type="predicted"/>
<dbReference type="EMBL" id="UFAJ01000034">
    <property type="protein sequence ID" value="SSD58665.1"/>
    <property type="molecule type" value="Genomic_DNA"/>
</dbReference>
<name>A0A376B1V2_9ASCO</name>
<dbReference type="InterPro" id="IPR036457">
    <property type="entry name" value="PPM-type-like_dom_sf"/>
</dbReference>
<dbReference type="CDD" id="cd00143">
    <property type="entry name" value="PP2Cc"/>
    <property type="match status" value="1"/>
</dbReference>
<gene>
    <name evidence="2" type="ORF">SCODWIG_00426</name>
</gene>
<dbReference type="PROSITE" id="PS51746">
    <property type="entry name" value="PPM_2"/>
    <property type="match status" value="1"/>
</dbReference>